<feature type="transmembrane region" description="Helical" evidence="1">
    <location>
        <begin position="363"/>
        <end position="383"/>
    </location>
</feature>
<evidence type="ECO:0000313" key="4">
    <source>
        <dbReference type="EMBL" id="SDW01819.1"/>
    </source>
</evidence>
<gene>
    <name evidence="4" type="ORF">SAMN05421783_10197</name>
</gene>
<dbReference type="PANTHER" id="PTHR39084:SF1">
    <property type="entry name" value="DUF4010 DOMAIN-CONTAINING PROTEIN"/>
    <property type="match status" value="1"/>
</dbReference>
<dbReference type="InterPro" id="IPR049177">
    <property type="entry name" value="MgtC_SapB_SrpB_YhiD_N"/>
</dbReference>
<sequence>MLEDHQVFAGLAVALAIGLLIGVERGWKERSAEEGRRVAGVRTYALLGFLGGISGLVTGRSGGLTLGLIFVGLAGALTVAHVLDYRHDEDVGITSLVAGLMTFLLGALAVLGDPAAAAAAAVVTALLLGSKPLIHRWIHAIEQKDLRAGLTLLLISVVLLPVLPDQGYGPWNAVNPREIWWMVVLIASISFVGYYAMKLVGARRGILFTGLFGGLASSTALTLHFSRLARARVEMAPVLAAAILVACATMFPRMLLVSTLIHPPLLLSLLWPAATMALIAYGFAAFFWLTQPRGDVEADALLDNPLELKSAVGFGLLLALVMVSAKGIESWIGASGVMMLAAASGIADVDAITLAIARMSRDALPAGIAVSSIVIAAAVNSLVKGIIAASIGGRALGLRVTLPLLGAGLAGPVVACVFDGLAHVR</sequence>
<keyword evidence="1" id="KW-0472">Membrane</keyword>
<feature type="transmembrane region" description="Helical" evidence="1">
    <location>
        <begin position="179"/>
        <end position="197"/>
    </location>
</feature>
<reference evidence="5" key="1">
    <citation type="submission" date="2016-10" db="EMBL/GenBank/DDBJ databases">
        <authorList>
            <person name="Varghese N."/>
            <person name="Submissions S."/>
        </authorList>
    </citation>
    <scope>NUCLEOTIDE SEQUENCE [LARGE SCALE GENOMIC DNA]</scope>
    <source>
        <strain evidence="5">DSM 217</strain>
    </source>
</reference>
<name>A0A1H2Q5W0_THIRO</name>
<feature type="transmembrane region" description="Helical" evidence="1">
    <location>
        <begin position="269"/>
        <end position="288"/>
    </location>
</feature>
<dbReference type="Proteomes" id="UP000198816">
    <property type="component" value="Unassembled WGS sequence"/>
</dbReference>
<dbReference type="EMBL" id="FNNZ01000001">
    <property type="protein sequence ID" value="SDW01819.1"/>
    <property type="molecule type" value="Genomic_DNA"/>
</dbReference>
<protein>
    <submittedName>
        <fullName evidence="4">Uncharacterized membrane protein, DUF4010 family</fullName>
    </submittedName>
</protein>
<feature type="transmembrane region" description="Helical" evidence="1">
    <location>
        <begin position="115"/>
        <end position="134"/>
    </location>
</feature>
<dbReference type="AlphaFoldDB" id="A0A1H2Q5W0"/>
<feature type="transmembrane region" description="Helical" evidence="1">
    <location>
        <begin position="337"/>
        <end position="357"/>
    </location>
</feature>
<evidence type="ECO:0000259" key="3">
    <source>
        <dbReference type="Pfam" id="PF13194"/>
    </source>
</evidence>
<keyword evidence="1" id="KW-0812">Transmembrane</keyword>
<dbReference type="STRING" id="1058.SAMN05421783_10197"/>
<dbReference type="RefSeq" id="WP_175534426.1">
    <property type="nucleotide sequence ID" value="NZ_FNNZ01000001.1"/>
</dbReference>
<feature type="transmembrane region" description="Helical" evidence="1">
    <location>
        <begin position="404"/>
        <end position="424"/>
    </location>
</feature>
<feature type="transmembrane region" description="Helical" evidence="1">
    <location>
        <begin position="146"/>
        <end position="164"/>
    </location>
</feature>
<feature type="transmembrane region" description="Helical" evidence="1">
    <location>
        <begin position="6"/>
        <end position="27"/>
    </location>
</feature>
<keyword evidence="5" id="KW-1185">Reference proteome</keyword>
<feature type="transmembrane region" description="Helical" evidence="1">
    <location>
        <begin position="63"/>
        <end position="83"/>
    </location>
</feature>
<dbReference type="InterPro" id="IPR025105">
    <property type="entry name" value="DUF4010"/>
</dbReference>
<feature type="transmembrane region" description="Helical" evidence="1">
    <location>
        <begin position="39"/>
        <end position="57"/>
    </location>
</feature>
<evidence type="ECO:0000256" key="1">
    <source>
        <dbReference type="SAM" id="Phobius"/>
    </source>
</evidence>
<feature type="transmembrane region" description="Helical" evidence="1">
    <location>
        <begin position="238"/>
        <end position="257"/>
    </location>
</feature>
<organism evidence="4 5">
    <name type="scientific">Thiocapsa roseopersicina</name>
    <dbReference type="NCBI Taxonomy" id="1058"/>
    <lineage>
        <taxon>Bacteria</taxon>
        <taxon>Pseudomonadati</taxon>
        <taxon>Pseudomonadota</taxon>
        <taxon>Gammaproteobacteria</taxon>
        <taxon>Chromatiales</taxon>
        <taxon>Chromatiaceae</taxon>
        <taxon>Thiocapsa</taxon>
    </lineage>
</organism>
<keyword evidence="1" id="KW-1133">Transmembrane helix</keyword>
<feature type="transmembrane region" description="Helical" evidence="1">
    <location>
        <begin position="206"/>
        <end position="226"/>
    </location>
</feature>
<dbReference type="Pfam" id="PF13194">
    <property type="entry name" value="DUF4010"/>
    <property type="match status" value="1"/>
</dbReference>
<feature type="transmembrane region" description="Helical" evidence="1">
    <location>
        <begin position="308"/>
        <end position="325"/>
    </location>
</feature>
<evidence type="ECO:0000313" key="5">
    <source>
        <dbReference type="Proteomes" id="UP000198816"/>
    </source>
</evidence>
<accession>A0A1H2Q5W0</accession>
<dbReference type="Pfam" id="PF02308">
    <property type="entry name" value="MgtC"/>
    <property type="match status" value="1"/>
</dbReference>
<evidence type="ECO:0000259" key="2">
    <source>
        <dbReference type="Pfam" id="PF02308"/>
    </source>
</evidence>
<proteinExistence type="predicted"/>
<feature type="domain" description="DUF4010" evidence="3">
    <location>
        <begin position="184"/>
        <end position="392"/>
    </location>
</feature>
<feature type="domain" description="MgtC/SapB/SrpB/YhiD N-terminal" evidence="2">
    <location>
        <begin position="11"/>
        <end position="136"/>
    </location>
</feature>
<dbReference type="PANTHER" id="PTHR39084">
    <property type="entry name" value="MEMBRANE PROTEIN-RELATED"/>
    <property type="match status" value="1"/>
</dbReference>
<feature type="transmembrane region" description="Helical" evidence="1">
    <location>
        <begin position="90"/>
        <end position="109"/>
    </location>
</feature>